<dbReference type="GO" id="GO:0016192">
    <property type="term" value="P:vesicle-mediated transport"/>
    <property type="evidence" value="ECO:0007669"/>
    <property type="project" value="InterPro"/>
</dbReference>
<dbReference type="Proteomes" id="UP000593574">
    <property type="component" value="Unassembled WGS sequence"/>
</dbReference>
<keyword evidence="1" id="KW-1133">Transmembrane helix</keyword>
<evidence type="ECO:0000256" key="1">
    <source>
        <dbReference type="SAM" id="Phobius"/>
    </source>
</evidence>
<proteinExistence type="predicted"/>
<sequence>MLISNFFFASPFNIELATLCPVGCKPLSGRSILSSSNSESLFYNVNDEMTYFNGYICFGVVFPNFDVISYTRKQHLVDVTEIFNLLHWEKKKRLFKLAYVVVLLFLAVFWYFSKSRQKCSL</sequence>
<reference evidence="2 3" key="1">
    <citation type="journal article" date="2019" name="Genome Biol. Evol.">
        <title>Insights into the evolution of the New World diploid cottons (Gossypium, subgenus Houzingenia) based on genome sequencing.</title>
        <authorList>
            <person name="Grover C.E."/>
            <person name="Arick M.A. 2nd"/>
            <person name="Thrash A."/>
            <person name="Conover J.L."/>
            <person name="Sanders W.S."/>
            <person name="Peterson D.G."/>
            <person name="Frelichowski J.E."/>
            <person name="Scheffler J.A."/>
            <person name="Scheffler B.E."/>
            <person name="Wendel J.F."/>
        </authorList>
    </citation>
    <scope>NUCLEOTIDE SEQUENCE [LARGE SCALE GENOMIC DNA]</scope>
    <source>
        <strain evidence="2">4</strain>
        <tissue evidence="2">Leaf</tissue>
    </source>
</reference>
<organism evidence="2 3">
    <name type="scientific">Gossypium laxum</name>
    <dbReference type="NCBI Taxonomy" id="34288"/>
    <lineage>
        <taxon>Eukaryota</taxon>
        <taxon>Viridiplantae</taxon>
        <taxon>Streptophyta</taxon>
        <taxon>Embryophyta</taxon>
        <taxon>Tracheophyta</taxon>
        <taxon>Spermatophyta</taxon>
        <taxon>Magnoliopsida</taxon>
        <taxon>eudicotyledons</taxon>
        <taxon>Gunneridae</taxon>
        <taxon>Pentapetalae</taxon>
        <taxon>rosids</taxon>
        <taxon>malvids</taxon>
        <taxon>Malvales</taxon>
        <taxon>Malvaceae</taxon>
        <taxon>Malvoideae</taxon>
        <taxon>Gossypium</taxon>
    </lineage>
</organism>
<accession>A0A7J8ZD77</accession>
<dbReference type="InterPro" id="IPR003377">
    <property type="entry name" value="Cornichon"/>
</dbReference>
<dbReference type="Pfam" id="PF03311">
    <property type="entry name" value="Cornichon"/>
    <property type="match status" value="1"/>
</dbReference>
<protein>
    <submittedName>
        <fullName evidence="2">Uncharacterized protein</fullName>
    </submittedName>
</protein>
<dbReference type="AlphaFoldDB" id="A0A7J8ZD77"/>
<keyword evidence="3" id="KW-1185">Reference proteome</keyword>
<keyword evidence="1" id="KW-0472">Membrane</keyword>
<evidence type="ECO:0000313" key="3">
    <source>
        <dbReference type="Proteomes" id="UP000593574"/>
    </source>
</evidence>
<keyword evidence="1" id="KW-0812">Transmembrane</keyword>
<feature type="transmembrane region" description="Helical" evidence="1">
    <location>
        <begin position="94"/>
        <end position="112"/>
    </location>
</feature>
<dbReference type="EMBL" id="JABEZV010000004">
    <property type="protein sequence ID" value="MBA0709778.1"/>
    <property type="molecule type" value="Genomic_DNA"/>
</dbReference>
<evidence type="ECO:0000313" key="2">
    <source>
        <dbReference type="EMBL" id="MBA0709778.1"/>
    </source>
</evidence>
<comment type="caution">
    <text evidence="2">The sequence shown here is derived from an EMBL/GenBank/DDBJ whole genome shotgun (WGS) entry which is preliminary data.</text>
</comment>
<name>A0A7J8ZD77_9ROSI</name>
<gene>
    <name evidence="2" type="ORF">Golax_024799</name>
</gene>